<evidence type="ECO:0000256" key="3">
    <source>
        <dbReference type="ARBA" id="ARBA00022475"/>
    </source>
</evidence>
<dbReference type="Pfam" id="PF00528">
    <property type="entry name" value="BPD_transp_1"/>
    <property type="match status" value="1"/>
</dbReference>
<dbReference type="GO" id="GO:0055085">
    <property type="term" value="P:transmembrane transport"/>
    <property type="evidence" value="ECO:0007669"/>
    <property type="project" value="InterPro"/>
</dbReference>
<feature type="transmembrane region" description="Helical" evidence="7">
    <location>
        <begin position="220"/>
        <end position="243"/>
    </location>
</feature>
<evidence type="ECO:0000256" key="4">
    <source>
        <dbReference type="ARBA" id="ARBA00022692"/>
    </source>
</evidence>
<evidence type="ECO:0000256" key="5">
    <source>
        <dbReference type="ARBA" id="ARBA00022989"/>
    </source>
</evidence>
<feature type="transmembrane region" description="Helical" evidence="7">
    <location>
        <begin position="125"/>
        <end position="149"/>
    </location>
</feature>
<evidence type="ECO:0000256" key="6">
    <source>
        <dbReference type="ARBA" id="ARBA00023136"/>
    </source>
</evidence>
<proteinExistence type="predicted"/>
<keyword evidence="5 7" id="KW-1133">Transmembrane helix</keyword>
<feature type="transmembrane region" description="Helical" evidence="7">
    <location>
        <begin position="20"/>
        <end position="41"/>
    </location>
</feature>
<feature type="transmembrane region" description="Helical" evidence="7">
    <location>
        <begin position="281"/>
        <end position="300"/>
    </location>
</feature>
<dbReference type="Gene3D" id="1.10.3720.10">
    <property type="entry name" value="MetI-like"/>
    <property type="match status" value="1"/>
</dbReference>
<dbReference type="AlphaFoldDB" id="A0A3B0SNF3"/>
<keyword evidence="6 7" id="KW-0472">Membrane</keyword>
<dbReference type="CDD" id="cd06261">
    <property type="entry name" value="TM_PBP2"/>
    <property type="match status" value="1"/>
</dbReference>
<accession>A0A3B0SNF3</accession>
<dbReference type="SUPFAM" id="SSF161098">
    <property type="entry name" value="MetI-like"/>
    <property type="match status" value="1"/>
</dbReference>
<feature type="domain" description="ABC transmembrane type-1" evidence="8">
    <location>
        <begin position="90"/>
        <end position="300"/>
    </location>
</feature>
<gene>
    <name evidence="9" type="ORF">MNBD_ACTINO02-3184</name>
</gene>
<feature type="transmembrane region" description="Helical" evidence="7">
    <location>
        <begin position="94"/>
        <end position="118"/>
    </location>
</feature>
<reference evidence="9" key="1">
    <citation type="submission" date="2018-06" db="EMBL/GenBank/DDBJ databases">
        <authorList>
            <person name="Zhirakovskaya E."/>
        </authorList>
    </citation>
    <scope>NUCLEOTIDE SEQUENCE</scope>
</reference>
<evidence type="ECO:0000256" key="2">
    <source>
        <dbReference type="ARBA" id="ARBA00022448"/>
    </source>
</evidence>
<keyword evidence="4 7" id="KW-0812">Transmembrane</keyword>
<name>A0A3B0SNF3_9ZZZZ</name>
<comment type="subcellular location">
    <subcellularLocation>
        <location evidence="1">Cell membrane</location>
        <topology evidence="1">Multi-pass membrane protein</topology>
    </subcellularLocation>
</comment>
<evidence type="ECO:0000313" key="9">
    <source>
        <dbReference type="EMBL" id="VAW06998.1"/>
    </source>
</evidence>
<feature type="transmembrane region" description="Helical" evidence="7">
    <location>
        <begin position="180"/>
        <end position="199"/>
    </location>
</feature>
<keyword evidence="3" id="KW-1003">Cell membrane</keyword>
<dbReference type="InterPro" id="IPR035906">
    <property type="entry name" value="MetI-like_sf"/>
</dbReference>
<evidence type="ECO:0000256" key="7">
    <source>
        <dbReference type="SAM" id="Phobius"/>
    </source>
</evidence>
<organism evidence="9">
    <name type="scientific">hydrothermal vent metagenome</name>
    <dbReference type="NCBI Taxonomy" id="652676"/>
    <lineage>
        <taxon>unclassified sequences</taxon>
        <taxon>metagenomes</taxon>
        <taxon>ecological metagenomes</taxon>
    </lineage>
</organism>
<dbReference type="PANTHER" id="PTHR43744:SF4">
    <property type="entry name" value="OSMOPROTECTIVE COMPOUNDS UPTAKE PERMEASE PROTEIN GGTD"/>
    <property type="match status" value="1"/>
</dbReference>
<dbReference type="GO" id="GO:0005886">
    <property type="term" value="C:plasma membrane"/>
    <property type="evidence" value="ECO:0007669"/>
    <property type="project" value="UniProtKB-SubCell"/>
</dbReference>
<evidence type="ECO:0000256" key="1">
    <source>
        <dbReference type="ARBA" id="ARBA00004651"/>
    </source>
</evidence>
<dbReference type="PROSITE" id="PS50928">
    <property type="entry name" value="ABC_TM1"/>
    <property type="match status" value="1"/>
</dbReference>
<protein>
    <submittedName>
        <fullName evidence="9">Alpha-glucoside transport system permease protein AglG</fullName>
    </submittedName>
</protein>
<dbReference type="InterPro" id="IPR000515">
    <property type="entry name" value="MetI-like"/>
</dbReference>
<keyword evidence="2" id="KW-0813">Transport</keyword>
<sequence>MTQLSIPAAGPRGPHLGQRVYRWLASIPTWILWGLVIVWSVPTFGLFVNSFRARDAQIASGWWTGGGWTLDNYAQVLTPGGGSKGLSDALLNSLAISLPATVIPIAIAAFAAYAFAWIPFKGREWSFVGVVALMAIPAQMSLIPLLQLYSGGGHWTVPFLNKTITVFPDLSLAGQISSVWITHTGFALPFAIFLIHNYISQLPKDVFESARIDGADHFTIFWRLVVPLSVPVLAAFAIFQFLWTWNDYLIALTMIGANPANIPATVRIASLAGEFGVQEHVLTAGAFVTTVLPLVVFFSLQRYFVRGILAGSVKG</sequence>
<dbReference type="EMBL" id="UOEK01000377">
    <property type="protein sequence ID" value="VAW06998.1"/>
    <property type="molecule type" value="Genomic_DNA"/>
</dbReference>
<evidence type="ECO:0000259" key="8">
    <source>
        <dbReference type="PROSITE" id="PS50928"/>
    </source>
</evidence>
<dbReference type="PANTHER" id="PTHR43744">
    <property type="entry name" value="ABC TRANSPORTER PERMEASE PROTEIN MG189-RELATED-RELATED"/>
    <property type="match status" value="1"/>
</dbReference>